<gene>
    <name evidence="1" type="ORF">PY04271</name>
</gene>
<comment type="caution">
    <text evidence="1">The sequence shown here is derived from an EMBL/GenBank/DDBJ whole genome shotgun (WGS) entry which is preliminary data.</text>
</comment>
<sequence length="74" mass="8705">MFFHSWSFRIELEINTNCICSLFPILHTKKRGNIKYGKLNGLIFVHSLLFNILYKKYTCINRNAELDILLSAII</sequence>
<protein>
    <submittedName>
        <fullName evidence="1">Uncharacterized protein</fullName>
    </submittedName>
</protein>
<dbReference type="Proteomes" id="UP000008553">
    <property type="component" value="Unassembled WGS sequence"/>
</dbReference>
<evidence type="ECO:0000313" key="1">
    <source>
        <dbReference type="EMBL" id="EAA16102.1"/>
    </source>
</evidence>
<dbReference type="AlphaFoldDB" id="Q7RGS5"/>
<proteinExistence type="predicted"/>
<dbReference type="EMBL" id="AABL01001284">
    <property type="protein sequence ID" value="EAA16102.1"/>
    <property type="molecule type" value="Genomic_DNA"/>
</dbReference>
<keyword evidence="2" id="KW-1185">Reference proteome</keyword>
<evidence type="ECO:0000313" key="2">
    <source>
        <dbReference type="Proteomes" id="UP000008553"/>
    </source>
</evidence>
<name>Q7RGS5_PLAYO</name>
<accession>Q7RGS5</accession>
<dbReference type="InParanoid" id="Q7RGS5"/>
<dbReference type="PaxDb" id="73239-Q7RGS5"/>
<reference evidence="1 2" key="1">
    <citation type="journal article" date="2002" name="Nature">
        <title>Genome sequence and comparative analysis of the model rodent malaria parasite Plasmodium yoelii yoelii.</title>
        <authorList>
            <person name="Carlton J.M."/>
            <person name="Angiuoli S.V."/>
            <person name="Suh B.B."/>
            <person name="Kooij T.W."/>
            <person name="Pertea M."/>
            <person name="Silva J.C."/>
            <person name="Ermolaeva M.D."/>
            <person name="Allen J.E."/>
            <person name="Selengut J.D."/>
            <person name="Koo H.L."/>
            <person name="Peterson J.D."/>
            <person name="Pop M."/>
            <person name="Kosack D.S."/>
            <person name="Shumway M.F."/>
            <person name="Bidwell S.L."/>
            <person name="Shallom S.J."/>
            <person name="van Aken S.E."/>
            <person name="Riedmuller S.B."/>
            <person name="Feldblyum T.V."/>
            <person name="Cho J.K."/>
            <person name="Quackenbush J."/>
            <person name="Sedegah M."/>
            <person name="Shoaibi A."/>
            <person name="Cummings L.M."/>
            <person name="Florens L."/>
            <person name="Yates J.R."/>
            <person name="Raine J.D."/>
            <person name="Sinden R.E."/>
            <person name="Harris M.A."/>
            <person name="Cunningham D.A."/>
            <person name="Preiser P.R."/>
            <person name="Bergman L.W."/>
            <person name="Vaidya A.B."/>
            <person name="van Lin L.H."/>
            <person name="Janse C.J."/>
            <person name="Waters A.P."/>
            <person name="Smith H.O."/>
            <person name="White O.R."/>
            <person name="Salzberg S.L."/>
            <person name="Venter J.C."/>
            <person name="Fraser C.M."/>
            <person name="Hoffman S.L."/>
            <person name="Gardner M.J."/>
            <person name="Carucci D.J."/>
        </authorList>
    </citation>
    <scope>NUCLEOTIDE SEQUENCE [LARGE SCALE GENOMIC DNA]</scope>
    <source>
        <strain evidence="1 2">17XNL</strain>
    </source>
</reference>
<organism evidence="1 2">
    <name type="scientific">Plasmodium yoelii yoelii</name>
    <dbReference type="NCBI Taxonomy" id="73239"/>
    <lineage>
        <taxon>Eukaryota</taxon>
        <taxon>Sar</taxon>
        <taxon>Alveolata</taxon>
        <taxon>Apicomplexa</taxon>
        <taxon>Aconoidasida</taxon>
        <taxon>Haemosporida</taxon>
        <taxon>Plasmodiidae</taxon>
        <taxon>Plasmodium</taxon>
        <taxon>Plasmodium (Vinckeia)</taxon>
    </lineage>
</organism>